<evidence type="ECO:0000256" key="3">
    <source>
        <dbReference type="ARBA" id="ARBA00038088"/>
    </source>
</evidence>
<comment type="similarity">
    <text evidence="3">Belongs to the AAA ATPase family. Highly divergent.</text>
</comment>
<dbReference type="InterPro" id="IPR003959">
    <property type="entry name" value="ATPase_AAA_core"/>
</dbReference>
<dbReference type="Gene3D" id="3.40.50.300">
    <property type="entry name" value="P-loop containing nucleotide triphosphate hydrolases"/>
    <property type="match status" value="1"/>
</dbReference>
<dbReference type="PANTHER" id="PTHR42960:SF1">
    <property type="entry name" value="YCF46 PROTEIN"/>
    <property type="match status" value="1"/>
</dbReference>
<evidence type="ECO:0000256" key="4">
    <source>
        <dbReference type="ARBA" id="ARBA00040480"/>
    </source>
</evidence>
<dbReference type="AlphaFoldDB" id="A0A2X3GHU6"/>
<dbReference type="RefSeq" id="WP_258399977.1">
    <property type="nucleotide sequence ID" value="NZ_UAWL01000031.1"/>
</dbReference>
<dbReference type="GO" id="GO:0005524">
    <property type="term" value="F:ATP binding"/>
    <property type="evidence" value="ECO:0007669"/>
    <property type="project" value="UniProtKB-KW"/>
</dbReference>
<gene>
    <name evidence="6" type="primary">ftsH_2</name>
    <name evidence="6" type="ORF">NCTC13102_02316</name>
</gene>
<evidence type="ECO:0000259" key="5">
    <source>
        <dbReference type="SMART" id="SM00382"/>
    </source>
</evidence>
<dbReference type="PANTHER" id="PTHR42960">
    <property type="entry name" value="YCF46 PROTEIN"/>
    <property type="match status" value="1"/>
</dbReference>
<dbReference type="Proteomes" id="UP000250166">
    <property type="component" value="Unassembled WGS sequence"/>
</dbReference>
<keyword evidence="2" id="KW-0067">ATP-binding</keyword>
<evidence type="ECO:0000256" key="1">
    <source>
        <dbReference type="ARBA" id="ARBA00022741"/>
    </source>
</evidence>
<evidence type="ECO:0000313" key="6">
    <source>
        <dbReference type="EMBL" id="SQC36509.1"/>
    </source>
</evidence>
<sequence length="421" mass="48721">MFWFIAEDNAYYHNKKFLYQTIKDYTKLELESLEREESAKDLESTTSSDTQSKSKEIEIPFTTQLLINPTLADIQTLFKNPFNQCFIIVSNNPPPKDYQSFFIIKNLPNQYGILTTQEYQSNVPESKALENRLGLSVIHSPFTLKDIGGATALKKYTSQLLRAERQGYKAKGIFLVGIPGTGKTFFPKCFAGELQRMLISLNLSYIMESDTPIEKLNSIFAYLHQRAIDYPQEKFVILIDEIEKMIGNSSVKEKQMLGRLLTILNDINTPACEYQFNAIFFATANDLGSILANNPEFLRRGRWDELFFINLPTHEYALEMFEIYIKKYQLEFALNLMSLDEIFAEIENKYQKDNTIANRFPYTPAEIENFCKRLDFLKKAEGENFTREDIIECVEMIIPLTKSAQDGLNKMVAQKELFIEM</sequence>
<dbReference type="GO" id="GO:0016887">
    <property type="term" value="F:ATP hydrolysis activity"/>
    <property type="evidence" value="ECO:0007669"/>
    <property type="project" value="InterPro"/>
</dbReference>
<evidence type="ECO:0000256" key="2">
    <source>
        <dbReference type="ARBA" id="ARBA00022840"/>
    </source>
</evidence>
<keyword evidence="1" id="KW-0547">Nucleotide-binding</keyword>
<name>A0A2X3GHU6_9HELI</name>
<proteinExistence type="inferred from homology"/>
<protein>
    <recommendedName>
        <fullName evidence="4">Uncharacterized AAA domain-containing protein ycf46</fullName>
    </recommendedName>
</protein>
<dbReference type="Pfam" id="PF00004">
    <property type="entry name" value="AAA"/>
    <property type="match status" value="1"/>
</dbReference>
<dbReference type="InterPro" id="IPR027417">
    <property type="entry name" value="P-loop_NTPase"/>
</dbReference>
<dbReference type="SMART" id="SM00382">
    <property type="entry name" value="AAA"/>
    <property type="match status" value="1"/>
</dbReference>
<feature type="domain" description="AAA+ ATPase" evidence="5">
    <location>
        <begin position="169"/>
        <end position="313"/>
    </location>
</feature>
<organism evidence="6 7">
    <name type="scientific">Helicobacter fennelliae</name>
    <dbReference type="NCBI Taxonomy" id="215"/>
    <lineage>
        <taxon>Bacteria</taxon>
        <taxon>Pseudomonadati</taxon>
        <taxon>Campylobacterota</taxon>
        <taxon>Epsilonproteobacteria</taxon>
        <taxon>Campylobacterales</taxon>
        <taxon>Helicobacteraceae</taxon>
        <taxon>Helicobacter</taxon>
    </lineage>
</organism>
<keyword evidence="6" id="KW-0378">Hydrolase</keyword>
<reference evidence="6 7" key="1">
    <citation type="submission" date="2018-06" db="EMBL/GenBank/DDBJ databases">
        <authorList>
            <consortium name="Pathogen Informatics"/>
            <person name="Doyle S."/>
        </authorList>
    </citation>
    <scope>NUCLEOTIDE SEQUENCE [LARGE SCALE GENOMIC DNA]</scope>
    <source>
        <strain evidence="6 7">NCTC13102</strain>
    </source>
</reference>
<dbReference type="EMBL" id="UAWL01000031">
    <property type="protein sequence ID" value="SQC36509.1"/>
    <property type="molecule type" value="Genomic_DNA"/>
</dbReference>
<dbReference type="SUPFAM" id="SSF52540">
    <property type="entry name" value="P-loop containing nucleoside triphosphate hydrolases"/>
    <property type="match status" value="1"/>
</dbReference>
<accession>A0A2X3GHU6</accession>
<evidence type="ECO:0000313" key="7">
    <source>
        <dbReference type="Proteomes" id="UP000250166"/>
    </source>
</evidence>
<dbReference type="InterPro" id="IPR003593">
    <property type="entry name" value="AAA+_ATPase"/>
</dbReference>
<dbReference type="InterPro" id="IPR052381">
    <property type="entry name" value="AAA_domain_protein"/>
</dbReference>